<dbReference type="InterPro" id="IPR045087">
    <property type="entry name" value="Cu-oxidase_fam"/>
</dbReference>
<evidence type="ECO:0000313" key="10">
    <source>
        <dbReference type="EMBL" id="TFK49625.1"/>
    </source>
</evidence>
<keyword evidence="11" id="KW-1185">Reference proteome</keyword>
<accession>A0A5C3MXP6</accession>
<feature type="signal peptide" evidence="7">
    <location>
        <begin position="1"/>
        <end position="21"/>
    </location>
</feature>
<dbReference type="Pfam" id="PF07732">
    <property type="entry name" value="Cu-oxidase_3"/>
    <property type="match status" value="1"/>
</dbReference>
<feature type="domain" description="Plastocyanin-like" evidence="9">
    <location>
        <begin position="31"/>
        <end position="148"/>
    </location>
</feature>
<evidence type="ECO:0000256" key="4">
    <source>
        <dbReference type="ARBA" id="ARBA00023008"/>
    </source>
</evidence>
<evidence type="ECO:0000256" key="6">
    <source>
        <dbReference type="ARBA" id="ARBA00023180"/>
    </source>
</evidence>
<keyword evidence="6" id="KW-0325">Glycoprotein</keyword>
<dbReference type="InterPro" id="IPR011707">
    <property type="entry name" value="Cu-oxidase-like_N"/>
</dbReference>
<dbReference type="FunFam" id="2.60.40.420:FF:000045">
    <property type="entry name" value="Laccase 2"/>
    <property type="match status" value="1"/>
</dbReference>
<dbReference type="Proteomes" id="UP000305948">
    <property type="component" value="Unassembled WGS sequence"/>
</dbReference>
<keyword evidence="7" id="KW-0732">Signal</keyword>
<evidence type="ECO:0008006" key="12">
    <source>
        <dbReference type="Google" id="ProtNLM"/>
    </source>
</evidence>
<dbReference type="InterPro" id="IPR008972">
    <property type="entry name" value="Cupredoxin"/>
</dbReference>
<evidence type="ECO:0000256" key="3">
    <source>
        <dbReference type="ARBA" id="ARBA00023002"/>
    </source>
</evidence>
<evidence type="ECO:0000259" key="9">
    <source>
        <dbReference type="Pfam" id="PF07732"/>
    </source>
</evidence>
<dbReference type="InterPro" id="IPR001117">
    <property type="entry name" value="Cu-oxidase_2nd"/>
</dbReference>
<dbReference type="Pfam" id="PF00394">
    <property type="entry name" value="Cu-oxidase"/>
    <property type="match status" value="1"/>
</dbReference>
<protein>
    <recommendedName>
        <fullName evidence="12">Laccase</fullName>
    </recommendedName>
</protein>
<gene>
    <name evidence="10" type="ORF">OE88DRAFT_1736628</name>
</gene>
<dbReference type="GO" id="GO:0016491">
    <property type="term" value="F:oxidoreductase activity"/>
    <property type="evidence" value="ECO:0007669"/>
    <property type="project" value="UniProtKB-KW"/>
</dbReference>
<reference evidence="10 11" key="1">
    <citation type="journal article" date="2019" name="Nat. Ecol. Evol.">
        <title>Megaphylogeny resolves global patterns of mushroom evolution.</title>
        <authorList>
            <person name="Varga T."/>
            <person name="Krizsan K."/>
            <person name="Foldi C."/>
            <person name="Dima B."/>
            <person name="Sanchez-Garcia M."/>
            <person name="Sanchez-Ramirez S."/>
            <person name="Szollosi G.J."/>
            <person name="Szarkandi J.G."/>
            <person name="Papp V."/>
            <person name="Albert L."/>
            <person name="Andreopoulos W."/>
            <person name="Angelini C."/>
            <person name="Antonin V."/>
            <person name="Barry K.W."/>
            <person name="Bougher N.L."/>
            <person name="Buchanan P."/>
            <person name="Buyck B."/>
            <person name="Bense V."/>
            <person name="Catcheside P."/>
            <person name="Chovatia M."/>
            <person name="Cooper J."/>
            <person name="Damon W."/>
            <person name="Desjardin D."/>
            <person name="Finy P."/>
            <person name="Geml J."/>
            <person name="Haridas S."/>
            <person name="Hughes K."/>
            <person name="Justo A."/>
            <person name="Karasinski D."/>
            <person name="Kautmanova I."/>
            <person name="Kiss B."/>
            <person name="Kocsube S."/>
            <person name="Kotiranta H."/>
            <person name="LaButti K.M."/>
            <person name="Lechner B.E."/>
            <person name="Liimatainen K."/>
            <person name="Lipzen A."/>
            <person name="Lukacs Z."/>
            <person name="Mihaltcheva S."/>
            <person name="Morgado L.N."/>
            <person name="Niskanen T."/>
            <person name="Noordeloos M.E."/>
            <person name="Ohm R.A."/>
            <person name="Ortiz-Santana B."/>
            <person name="Ovrebo C."/>
            <person name="Racz N."/>
            <person name="Riley R."/>
            <person name="Savchenko A."/>
            <person name="Shiryaev A."/>
            <person name="Soop K."/>
            <person name="Spirin V."/>
            <person name="Szebenyi C."/>
            <person name="Tomsovsky M."/>
            <person name="Tulloss R.E."/>
            <person name="Uehling J."/>
            <person name="Grigoriev I.V."/>
            <person name="Vagvolgyi C."/>
            <person name="Papp T."/>
            <person name="Martin F.M."/>
            <person name="Miettinen O."/>
            <person name="Hibbett D.S."/>
            <person name="Nagy L.G."/>
        </authorList>
    </citation>
    <scope>NUCLEOTIDE SEQUENCE [LARGE SCALE GENOMIC DNA]</scope>
    <source>
        <strain evidence="10 11">OMC1185</strain>
    </source>
</reference>
<keyword evidence="3" id="KW-0560">Oxidoreductase</keyword>
<dbReference type="PANTHER" id="PTHR11709:SF511">
    <property type="entry name" value="LACCASE"/>
    <property type="match status" value="1"/>
</dbReference>
<dbReference type="InterPro" id="IPR033138">
    <property type="entry name" value="Cu_oxidase_CS"/>
</dbReference>
<keyword evidence="5" id="KW-1015">Disulfide bond</keyword>
<dbReference type="OrthoDB" id="2121828at2759"/>
<feature type="chain" id="PRO_5023007467" description="Laccase" evidence="7">
    <location>
        <begin position="22"/>
        <end position="276"/>
    </location>
</feature>
<comment type="similarity">
    <text evidence="1">Belongs to the multicopper oxidase family.</text>
</comment>
<dbReference type="GO" id="GO:0005507">
    <property type="term" value="F:copper ion binding"/>
    <property type="evidence" value="ECO:0007669"/>
    <property type="project" value="InterPro"/>
</dbReference>
<dbReference type="PANTHER" id="PTHR11709">
    <property type="entry name" value="MULTI-COPPER OXIDASE"/>
    <property type="match status" value="1"/>
</dbReference>
<proteinExistence type="inferred from homology"/>
<dbReference type="EMBL" id="ML213515">
    <property type="protein sequence ID" value="TFK49625.1"/>
    <property type="molecule type" value="Genomic_DNA"/>
</dbReference>
<evidence type="ECO:0000256" key="5">
    <source>
        <dbReference type="ARBA" id="ARBA00023157"/>
    </source>
</evidence>
<evidence type="ECO:0000256" key="7">
    <source>
        <dbReference type="SAM" id="SignalP"/>
    </source>
</evidence>
<name>A0A5C3MXP6_9AGAM</name>
<sequence length="276" mass="30137">MPLISKAAIFLIIASAAGIHAKSVNLPIVNTQLNPNGFGSRSTVVAGGTFPGPLISGNKGDNFQINVEDKLTANTMLTSTTVHWHGLYQKGSNWADGTAMVTQCPIDPGNSFTYNFNVPDQAGTYWYHSHLGNQYCDGLRGPFVVYDPVDPFKHMYDVDDESTIITLADWYHTVSTNPSNGPFPLSNSVLINGKGRYSGQNGVVTKSNLSVISVQPGKRYRMRLISMSCDPNFTFSIDGHNMTIIEVDGVNHQPLTVDSIQILAGQRYCKGYLNNQ</sequence>
<dbReference type="PROSITE" id="PS00079">
    <property type="entry name" value="MULTICOPPER_OXIDASE1"/>
    <property type="match status" value="1"/>
</dbReference>
<keyword evidence="4" id="KW-0186">Copper</keyword>
<evidence type="ECO:0000256" key="2">
    <source>
        <dbReference type="ARBA" id="ARBA00022723"/>
    </source>
</evidence>
<dbReference type="SUPFAM" id="SSF49503">
    <property type="entry name" value="Cupredoxins"/>
    <property type="match status" value="2"/>
</dbReference>
<dbReference type="AlphaFoldDB" id="A0A5C3MXP6"/>
<dbReference type="Gene3D" id="2.60.40.420">
    <property type="entry name" value="Cupredoxins - blue copper proteins"/>
    <property type="match status" value="2"/>
</dbReference>
<keyword evidence="2" id="KW-0479">Metal-binding</keyword>
<organism evidence="10 11">
    <name type="scientific">Heliocybe sulcata</name>
    <dbReference type="NCBI Taxonomy" id="5364"/>
    <lineage>
        <taxon>Eukaryota</taxon>
        <taxon>Fungi</taxon>
        <taxon>Dikarya</taxon>
        <taxon>Basidiomycota</taxon>
        <taxon>Agaricomycotina</taxon>
        <taxon>Agaricomycetes</taxon>
        <taxon>Gloeophyllales</taxon>
        <taxon>Gloeophyllaceae</taxon>
        <taxon>Heliocybe</taxon>
    </lineage>
</organism>
<evidence type="ECO:0000313" key="11">
    <source>
        <dbReference type="Proteomes" id="UP000305948"/>
    </source>
</evidence>
<feature type="domain" description="Plastocyanin-like" evidence="8">
    <location>
        <begin position="161"/>
        <end position="268"/>
    </location>
</feature>
<evidence type="ECO:0000259" key="8">
    <source>
        <dbReference type="Pfam" id="PF00394"/>
    </source>
</evidence>
<dbReference type="CDD" id="cd13856">
    <property type="entry name" value="CuRO_1_Tv-LCC_like"/>
    <property type="match status" value="1"/>
</dbReference>
<dbReference type="STRING" id="5364.A0A5C3MXP6"/>
<evidence type="ECO:0000256" key="1">
    <source>
        <dbReference type="ARBA" id="ARBA00010609"/>
    </source>
</evidence>